<evidence type="ECO:0000259" key="1">
    <source>
        <dbReference type="SMART" id="SM01321"/>
    </source>
</evidence>
<proteinExistence type="predicted"/>
<dbReference type="SUPFAM" id="SSF143422">
    <property type="entry name" value="Transposase IS200-like"/>
    <property type="match status" value="1"/>
</dbReference>
<dbReference type="AlphaFoldDB" id="A0A7V6A5B4"/>
<accession>A0A7V6A5B4</accession>
<reference evidence="2" key="1">
    <citation type="journal article" date="2020" name="mSystems">
        <title>Genome- and Community-Level Interaction Insights into Carbon Utilization and Element Cycling Functions of Hydrothermarchaeota in Hydrothermal Sediment.</title>
        <authorList>
            <person name="Zhou Z."/>
            <person name="Liu Y."/>
            <person name="Xu W."/>
            <person name="Pan J."/>
            <person name="Luo Z.H."/>
            <person name="Li M."/>
        </authorList>
    </citation>
    <scope>NUCLEOTIDE SEQUENCE [LARGE SCALE GENOMIC DNA]</scope>
    <source>
        <strain evidence="2">SpSt-767</strain>
    </source>
</reference>
<name>A0A7V6A5B4_9BACT</name>
<dbReference type="EMBL" id="DTGR01000198">
    <property type="protein sequence ID" value="HHS30527.1"/>
    <property type="molecule type" value="Genomic_DNA"/>
</dbReference>
<dbReference type="GO" id="GO:0004803">
    <property type="term" value="F:transposase activity"/>
    <property type="evidence" value="ECO:0007669"/>
    <property type="project" value="InterPro"/>
</dbReference>
<dbReference type="PANTHER" id="PTHR36966:SF1">
    <property type="entry name" value="REP-ASSOCIATED TYROSINE TRANSPOSASE"/>
    <property type="match status" value="1"/>
</dbReference>
<evidence type="ECO:0000313" key="2">
    <source>
        <dbReference type="EMBL" id="HHS30527.1"/>
    </source>
</evidence>
<dbReference type="Gene3D" id="3.30.70.1290">
    <property type="entry name" value="Transposase IS200-like"/>
    <property type="match status" value="1"/>
</dbReference>
<comment type="caution">
    <text evidence="2">The sequence shown here is derived from an EMBL/GenBank/DDBJ whole genome shotgun (WGS) entry which is preliminary data.</text>
</comment>
<protein>
    <recommendedName>
        <fullName evidence="1">Transposase IS200-like domain-containing protein</fullName>
    </recommendedName>
</protein>
<dbReference type="InterPro" id="IPR036515">
    <property type="entry name" value="Transposase_17_sf"/>
</dbReference>
<dbReference type="PANTHER" id="PTHR36966">
    <property type="entry name" value="REP-ASSOCIATED TYROSINE TRANSPOSASE"/>
    <property type="match status" value="1"/>
</dbReference>
<feature type="domain" description="Transposase IS200-like" evidence="1">
    <location>
        <begin position="44"/>
        <end position="136"/>
    </location>
</feature>
<dbReference type="GO" id="GO:0043565">
    <property type="term" value="F:sequence-specific DNA binding"/>
    <property type="evidence" value="ECO:0007669"/>
    <property type="project" value="TreeGrafter"/>
</dbReference>
<dbReference type="GO" id="GO:0006313">
    <property type="term" value="P:DNA transposition"/>
    <property type="evidence" value="ECO:0007669"/>
    <property type="project" value="InterPro"/>
</dbReference>
<organism evidence="2">
    <name type="scientific">Desulfobacca acetoxidans</name>
    <dbReference type="NCBI Taxonomy" id="60893"/>
    <lineage>
        <taxon>Bacteria</taxon>
        <taxon>Pseudomonadati</taxon>
        <taxon>Thermodesulfobacteriota</taxon>
        <taxon>Desulfobaccia</taxon>
        <taxon>Desulfobaccales</taxon>
        <taxon>Desulfobaccaceae</taxon>
        <taxon>Desulfobacca</taxon>
    </lineage>
</organism>
<dbReference type="InterPro" id="IPR002686">
    <property type="entry name" value="Transposase_17"/>
</dbReference>
<dbReference type="SMART" id="SM01321">
    <property type="entry name" value="Y1_Tnp"/>
    <property type="match status" value="1"/>
</dbReference>
<dbReference type="InterPro" id="IPR052715">
    <property type="entry name" value="RAYT_transposase"/>
</dbReference>
<dbReference type="Pfam" id="PF01797">
    <property type="entry name" value="Y1_Tnp"/>
    <property type="match status" value="1"/>
</dbReference>
<sequence>MSHFRGMSILKNKEKIWTPGSTGFQPVPDGQLIKARRQLPHWQMGGSTYFITFRSTGSHLPPEARKIVLEACCFLNAKKYRLWAAVVMPDHVHLLLTPKEKAQDAFFSLTEILHSLKSFTGNRINKILNRRGILWQ</sequence>
<gene>
    <name evidence="2" type="ORF">ENV52_12605</name>
</gene>